<feature type="domain" description="Glycosyl hydrolase family 13 catalytic" evidence="2">
    <location>
        <begin position="34"/>
        <end position="294"/>
    </location>
</feature>
<dbReference type="InterPro" id="IPR017853">
    <property type="entry name" value="GH"/>
</dbReference>
<protein>
    <recommendedName>
        <fullName evidence="2">Glycosyl hydrolase family 13 catalytic domain-containing protein</fullName>
    </recommendedName>
</protein>
<evidence type="ECO:0000313" key="3">
    <source>
        <dbReference type="EMBL" id="KAK7050974.1"/>
    </source>
</evidence>
<dbReference type="SMART" id="SM00642">
    <property type="entry name" value="Aamy"/>
    <property type="match status" value="1"/>
</dbReference>
<evidence type="ECO:0000259" key="2">
    <source>
        <dbReference type="SMART" id="SM00642"/>
    </source>
</evidence>
<dbReference type="PANTHER" id="PTHR43447">
    <property type="entry name" value="ALPHA-AMYLASE"/>
    <property type="match status" value="1"/>
</dbReference>
<proteinExistence type="inferred from homology"/>
<accession>A0AAW0DJR6</accession>
<keyword evidence="4" id="KW-1185">Reference proteome</keyword>
<dbReference type="Proteomes" id="UP001383192">
    <property type="component" value="Unassembled WGS sequence"/>
</dbReference>
<evidence type="ECO:0000256" key="1">
    <source>
        <dbReference type="ARBA" id="ARBA00008061"/>
    </source>
</evidence>
<dbReference type="EMBL" id="JAYKXP010000014">
    <property type="protein sequence ID" value="KAK7050974.1"/>
    <property type="molecule type" value="Genomic_DNA"/>
</dbReference>
<dbReference type="Gene3D" id="2.40.30.140">
    <property type="match status" value="1"/>
</dbReference>
<dbReference type="SUPFAM" id="SSF51445">
    <property type="entry name" value="(Trans)glycosidases"/>
    <property type="match status" value="1"/>
</dbReference>
<dbReference type="Gene3D" id="3.30.750.90">
    <property type="match status" value="1"/>
</dbReference>
<dbReference type="InterPro" id="IPR006047">
    <property type="entry name" value="GH13_cat_dom"/>
</dbReference>
<dbReference type="AlphaFoldDB" id="A0AAW0DJR6"/>
<evidence type="ECO:0000313" key="4">
    <source>
        <dbReference type="Proteomes" id="UP001383192"/>
    </source>
</evidence>
<dbReference type="GO" id="GO:0005975">
    <property type="term" value="P:carbohydrate metabolic process"/>
    <property type="evidence" value="ECO:0007669"/>
    <property type="project" value="InterPro"/>
</dbReference>
<comment type="similarity">
    <text evidence="1">Belongs to the glycosyl hydrolase 13 family.</text>
</comment>
<sequence>MFELLSSLRYRLFSQARPALENMKLRYDDSNENPLMIQFFTWDCLKEDISWWKHFENEIPALAAMGITQVWLPPPNKAAHKTGHGYDAYDLWDLGEFEQKGQVSTRWGTKDELLQACSVAQSHSIGILIDAVLNHKMGADRMEVMPAVPVRDDNRLKAIGKVRDIEGWTAYDFVGRQNKYSHFRWTQEHFTGVDWDQRSKTRQIFRISGGGHKGWSENVDRELGNYDYLLGADVSNSTPRTISFAEPVSRLIIATRPLKKICYNGVNGYYKSVLFVLTHPETYLTDPCAIGLFRQRGRWVFD</sequence>
<gene>
    <name evidence="3" type="ORF">VNI00_005086</name>
</gene>
<reference evidence="3 4" key="1">
    <citation type="submission" date="2024-01" db="EMBL/GenBank/DDBJ databases">
        <title>A draft genome for a cacao thread blight-causing isolate of Paramarasmius palmivorus.</title>
        <authorList>
            <person name="Baruah I.K."/>
            <person name="Bukari Y."/>
            <person name="Amoako-Attah I."/>
            <person name="Meinhardt L.W."/>
            <person name="Bailey B.A."/>
            <person name="Cohen S.P."/>
        </authorList>
    </citation>
    <scope>NUCLEOTIDE SEQUENCE [LARGE SCALE GENOMIC DNA]</scope>
    <source>
        <strain evidence="3 4">GH-12</strain>
    </source>
</reference>
<comment type="caution">
    <text evidence="3">The sequence shown here is derived from an EMBL/GenBank/DDBJ whole genome shotgun (WGS) entry which is preliminary data.</text>
</comment>
<name>A0AAW0DJR6_9AGAR</name>
<organism evidence="3 4">
    <name type="scientific">Paramarasmius palmivorus</name>
    <dbReference type="NCBI Taxonomy" id="297713"/>
    <lineage>
        <taxon>Eukaryota</taxon>
        <taxon>Fungi</taxon>
        <taxon>Dikarya</taxon>
        <taxon>Basidiomycota</taxon>
        <taxon>Agaricomycotina</taxon>
        <taxon>Agaricomycetes</taxon>
        <taxon>Agaricomycetidae</taxon>
        <taxon>Agaricales</taxon>
        <taxon>Marasmiineae</taxon>
        <taxon>Marasmiaceae</taxon>
        <taxon>Paramarasmius</taxon>
    </lineage>
</organism>